<dbReference type="RefSeq" id="WP_388113030.1">
    <property type="nucleotide sequence ID" value="NZ_JBIAHM010000015.1"/>
</dbReference>
<feature type="region of interest" description="Disordered" evidence="1">
    <location>
        <begin position="143"/>
        <end position="165"/>
    </location>
</feature>
<evidence type="ECO:0000256" key="1">
    <source>
        <dbReference type="SAM" id="MobiDB-lite"/>
    </source>
</evidence>
<evidence type="ECO:0000313" key="3">
    <source>
        <dbReference type="EMBL" id="MFE9604033.1"/>
    </source>
</evidence>
<evidence type="ECO:0008006" key="5">
    <source>
        <dbReference type="Google" id="ProtNLM"/>
    </source>
</evidence>
<gene>
    <name evidence="3" type="ORF">ACFYNQ_36450</name>
</gene>
<keyword evidence="2" id="KW-0812">Transmembrane</keyword>
<dbReference type="EMBL" id="JBIAHM010000015">
    <property type="protein sequence ID" value="MFE9604033.1"/>
    <property type="molecule type" value="Genomic_DNA"/>
</dbReference>
<evidence type="ECO:0000313" key="4">
    <source>
        <dbReference type="Proteomes" id="UP001601303"/>
    </source>
</evidence>
<proteinExistence type="predicted"/>
<keyword evidence="2" id="KW-1133">Transmembrane helix</keyword>
<comment type="caution">
    <text evidence="3">The sequence shown here is derived from an EMBL/GenBank/DDBJ whole genome shotgun (WGS) entry which is preliminary data.</text>
</comment>
<protein>
    <recommendedName>
        <fullName evidence="5">PH domain-containing protein</fullName>
    </recommendedName>
</protein>
<organism evidence="3 4">
    <name type="scientific">Streptomyces hokutonensis</name>
    <dbReference type="NCBI Taxonomy" id="1306990"/>
    <lineage>
        <taxon>Bacteria</taxon>
        <taxon>Bacillati</taxon>
        <taxon>Actinomycetota</taxon>
        <taxon>Actinomycetes</taxon>
        <taxon>Kitasatosporales</taxon>
        <taxon>Streptomycetaceae</taxon>
        <taxon>Streptomyces</taxon>
    </lineage>
</organism>
<feature type="transmembrane region" description="Helical" evidence="2">
    <location>
        <begin position="38"/>
        <end position="54"/>
    </location>
</feature>
<name>A0ABW6MEU8_9ACTN</name>
<reference evidence="3 4" key="1">
    <citation type="submission" date="2024-10" db="EMBL/GenBank/DDBJ databases">
        <title>The Natural Products Discovery Center: Release of the First 8490 Sequenced Strains for Exploring Actinobacteria Biosynthetic Diversity.</title>
        <authorList>
            <person name="Kalkreuter E."/>
            <person name="Kautsar S.A."/>
            <person name="Yang D."/>
            <person name="Bader C.D."/>
            <person name="Teijaro C.N."/>
            <person name="Fluegel L."/>
            <person name="Davis C.M."/>
            <person name="Simpson J.R."/>
            <person name="Lauterbach L."/>
            <person name="Steele A.D."/>
            <person name="Gui C."/>
            <person name="Meng S."/>
            <person name="Li G."/>
            <person name="Viehrig K."/>
            <person name="Ye F."/>
            <person name="Su P."/>
            <person name="Kiefer A.F."/>
            <person name="Nichols A."/>
            <person name="Cepeda A.J."/>
            <person name="Yan W."/>
            <person name="Fan B."/>
            <person name="Jiang Y."/>
            <person name="Adhikari A."/>
            <person name="Zheng C.-J."/>
            <person name="Schuster L."/>
            <person name="Cowan T.M."/>
            <person name="Smanski M.J."/>
            <person name="Chevrette M.G."/>
            <person name="De Carvalho L.P.S."/>
            <person name="Shen B."/>
        </authorList>
    </citation>
    <scope>NUCLEOTIDE SEQUENCE [LARGE SCALE GENOMIC DNA]</scope>
    <source>
        <strain evidence="3 4">NPDC006488</strain>
    </source>
</reference>
<accession>A0ABW6MEU8</accession>
<sequence>MTVWQRAIPFLPAFVITAIFFITSTAEAGTTPPGGLPDLLAFWIVLLILTALFPHRFGVTLTPSAAVVHNLRRRTIPWPDIQAIQPESLLGTTTIVLYEANGRRTRLRAPSTGFLAWDRHFEQKFHTIGTWWLTHRGPDWTPVPPRPAWPTTPPTPEENPFAPPA</sequence>
<keyword evidence="2" id="KW-0472">Membrane</keyword>
<dbReference type="Proteomes" id="UP001601303">
    <property type="component" value="Unassembled WGS sequence"/>
</dbReference>
<evidence type="ECO:0000256" key="2">
    <source>
        <dbReference type="SAM" id="Phobius"/>
    </source>
</evidence>
<keyword evidence="4" id="KW-1185">Reference proteome</keyword>